<evidence type="ECO:0000313" key="8">
    <source>
        <dbReference type="Proteomes" id="UP000604825"/>
    </source>
</evidence>
<evidence type="ECO:0000256" key="6">
    <source>
        <dbReference type="SAM" id="SignalP"/>
    </source>
</evidence>
<dbReference type="PANTHER" id="PTHR11010:SF118">
    <property type="entry name" value="OS11G0156200 PROTEIN"/>
    <property type="match status" value="1"/>
</dbReference>
<dbReference type="PANTHER" id="PTHR11010">
    <property type="entry name" value="PROTEASE S28 PRO-X CARBOXYPEPTIDASE-RELATED"/>
    <property type="match status" value="1"/>
</dbReference>
<evidence type="ECO:0000256" key="4">
    <source>
        <dbReference type="ARBA" id="ARBA00022801"/>
    </source>
</evidence>
<dbReference type="GO" id="GO:0006508">
    <property type="term" value="P:proteolysis"/>
    <property type="evidence" value="ECO:0007669"/>
    <property type="project" value="UniProtKB-KW"/>
</dbReference>
<evidence type="ECO:0000256" key="5">
    <source>
        <dbReference type="ARBA" id="ARBA00023180"/>
    </source>
</evidence>
<sequence>MERIIAAVILLLFSCQAAAAARAGGVRRPPTLARHYASSSVRRHRHHVTAAGDASDGGVSVAPTVQYETRRYTQRLDHFNSLPASYATFQQRYLINDTFWGGPAAPIFLYAGNEADIDLFTNNTGFMWEAAPRFRAMLVFVEHRYYGESLPFGGTREAAFRDAATNSPRATSPLKANLSAPAAPVLVFGGSYGGMLAAWMRLKYPHVVMGAVASSAPILSFYGIVDPYAFYDRITDDFKREQELLRRASEVVGRSLRCARNKGRPGIAETGISVWDIPSLLDNAVAEAAMTDYPTPGFLTPLPAYPVRSMCRAIDDRQTPAASSSSGNEYGNSSTTLLLLPQQVRDAMNVYYNHTGAAEDDDPYDGWNWEACTEMMVMAYGVRDGSVLPPSPSNFTDVVDDCRKDTGLPPRPFWIETEFGGYDIANVLKKSASNILFFNGLRDPWSTGGVLKSISDSVIALVEPKGAHHVDLRFSSKDDPEWLKQVRVKETRIIARWLKQYYSDEGIAT</sequence>
<feature type="chain" id="PRO_5032369213" description="Lysosomal Pro-X carboxypeptidase" evidence="6">
    <location>
        <begin position="21"/>
        <end position="509"/>
    </location>
</feature>
<dbReference type="InterPro" id="IPR042269">
    <property type="entry name" value="Ser_carbopepase_S28_SKS"/>
</dbReference>
<dbReference type="GO" id="GO:0008239">
    <property type="term" value="F:dipeptidyl-peptidase activity"/>
    <property type="evidence" value="ECO:0007669"/>
    <property type="project" value="TreeGrafter"/>
</dbReference>
<dbReference type="AlphaFoldDB" id="A0A811QH15"/>
<name>A0A811QH15_9POAL</name>
<evidence type="ECO:0000313" key="7">
    <source>
        <dbReference type="EMBL" id="CAD6258299.1"/>
    </source>
</evidence>
<dbReference type="Gene3D" id="3.40.50.1820">
    <property type="entry name" value="alpha/beta hydrolase"/>
    <property type="match status" value="1"/>
</dbReference>
<keyword evidence="5" id="KW-0325">Glycoprotein</keyword>
<keyword evidence="8" id="KW-1185">Reference proteome</keyword>
<dbReference type="PROSITE" id="PS51257">
    <property type="entry name" value="PROKAR_LIPOPROTEIN"/>
    <property type="match status" value="1"/>
</dbReference>
<evidence type="ECO:0008006" key="9">
    <source>
        <dbReference type="Google" id="ProtNLM"/>
    </source>
</evidence>
<protein>
    <recommendedName>
        <fullName evidence="9">Lysosomal Pro-X carboxypeptidase</fullName>
    </recommendedName>
</protein>
<evidence type="ECO:0000256" key="3">
    <source>
        <dbReference type="ARBA" id="ARBA00022729"/>
    </source>
</evidence>
<gene>
    <name evidence="7" type="ORF">NCGR_LOCUS41776</name>
</gene>
<comment type="similarity">
    <text evidence="1">Belongs to the peptidase S28 family.</text>
</comment>
<keyword evidence="4" id="KW-0378">Hydrolase</keyword>
<dbReference type="EMBL" id="CAJGYO010000010">
    <property type="protein sequence ID" value="CAD6258299.1"/>
    <property type="molecule type" value="Genomic_DNA"/>
</dbReference>
<dbReference type="Gene3D" id="1.20.120.980">
    <property type="entry name" value="Serine carboxypeptidase S28, SKS domain"/>
    <property type="match status" value="1"/>
</dbReference>
<evidence type="ECO:0000256" key="1">
    <source>
        <dbReference type="ARBA" id="ARBA00011079"/>
    </source>
</evidence>
<accession>A0A811QH15</accession>
<dbReference type="InterPro" id="IPR008758">
    <property type="entry name" value="Peptidase_S28"/>
</dbReference>
<dbReference type="SUPFAM" id="SSF53474">
    <property type="entry name" value="alpha/beta-Hydrolases"/>
    <property type="match status" value="1"/>
</dbReference>
<dbReference type="Proteomes" id="UP000604825">
    <property type="component" value="Unassembled WGS sequence"/>
</dbReference>
<dbReference type="InterPro" id="IPR029058">
    <property type="entry name" value="AB_hydrolase_fold"/>
</dbReference>
<feature type="signal peptide" evidence="6">
    <location>
        <begin position="1"/>
        <end position="20"/>
    </location>
</feature>
<proteinExistence type="inferred from homology"/>
<keyword evidence="2" id="KW-0645">Protease</keyword>
<evidence type="ECO:0000256" key="2">
    <source>
        <dbReference type="ARBA" id="ARBA00022670"/>
    </source>
</evidence>
<reference evidence="7" key="1">
    <citation type="submission" date="2020-10" db="EMBL/GenBank/DDBJ databases">
        <authorList>
            <person name="Han B."/>
            <person name="Lu T."/>
            <person name="Zhao Q."/>
            <person name="Huang X."/>
            <person name="Zhao Y."/>
        </authorList>
    </citation>
    <scope>NUCLEOTIDE SEQUENCE</scope>
</reference>
<organism evidence="7 8">
    <name type="scientific">Miscanthus lutarioriparius</name>
    <dbReference type="NCBI Taxonomy" id="422564"/>
    <lineage>
        <taxon>Eukaryota</taxon>
        <taxon>Viridiplantae</taxon>
        <taxon>Streptophyta</taxon>
        <taxon>Embryophyta</taxon>
        <taxon>Tracheophyta</taxon>
        <taxon>Spermatophyta</taxon>
        <taxon>Magnoliopsida</taxon>
        <taxon>Liliopsida</taxon>
        <taxon>Poales</taxon>
        <taxon>Poaceae</taxon>
        <taxon>PACMAD clade</taxon>
        <taxon>Panicoideae</taxon>
        <taxon>Andropogonodae</taxon>
        <taxon>Andropogoneae</taxon>
        <taxon>Saccharinae</taxon>
        <taxon>Miscanthus</taxon>
    </lineage>
</organism>
<dbReference type="GO" id="GO:0070008">
    <property type="term" value="F:serine-type exopeptidase activity"/>
    <property type="evidence" value="ECO:0007669"/>
    <property type="project" value="InterPro"/>
</dbReference>
<dbReference type="OrthoDB" id="2130629at2759"/>
<comment type="caution">
    <text evidence="7">The sequence shown here is derived from an EMBL/GenBank/DDBJ whole genome shotgun (WGS) entry which is preliminary data.</text>
</comment>
<keyword evidence="3 6" id="KW-0732">Signal</keyword>
<dbReference type="Pfam" id="PF05577">
    <property type="entry name" value="Peptidase_S28"/>
    <property type="match status" value="2"/>
</dbReference>